<comment type="caution">
    <text evidence="1">The sequence shown here is derived from an EMBL/GenBank/DDBJ whole genome shotgun (WGS) entry which is preliminary data.</text>
</comment>
<name>A0AAP2E0C2_9BACT</name>
<dbReference type="AlphaFoldDB" id="A0AAP2E0C2"/>
<evidence type="ECO:0000313" key="2">
    <source>
        <dbReference type="Proteomes" id="UP001319080"/>
    </source>
</evidence>
<evidence type="ECO:0000313" key="1">
    <source>
        <dbReference type="EMBL" id="MBT1710753.1"/>
    </source>
</evidence>
<gene>
    <name evidence="1" type="ORF">KK062_21105</name>
</gene>
<reference evidence="1 2" key="1">
    <citation type="submission" date="2021-05" db="EMBL/GenBank/DDBJ databases">
        <title>A Polyphasic approach of four new species of the genus Ohtaekwangia: Ohtaekwangia histidinii sp. nov., Ohtaekwangia cretensis sp. nov., Ohtaekwangia indiensis sp. nov., Ohtaekwangia reichenbachii sp. nov. from diverse environment.</title>
        <authorList>
            <person name="Octaviana S."/>
        </authorList>
    </citation>
    <scope>NUCLEOTIDE SEQUENCE [LARGE SCALE GENOMIC DNA]</scope>
    <source>
        <strain evidence="1 2">PWU5</strain>
    </source>
</reference>
<protein>
    <submittedName>
        <fullName evidence="1">Uncharacterized protein</fullName>
    </submittedName>
</protein>
<sequence length="139" mass="16056">MIIKHTLIPSEGLFLRAYSFDDKEFIPLENVFARSIGALIGRLIGPDRDGRKGLEYEIKFRFIKDFERYVGLRFFVDRIEMVDEGIVFRCNELSMRGRESGCRTFRALDLDRAKVKCATVIAREESWFSGDAQEGPCYG</sequence>
<dbReference type="EMBL" id="JAHESE010000026">
    <property type="protein sequence ID" value="MBT1710753.1"/>
    <property type="molecule type" value="Genomic_DNA"/>
</dbReference>
<accession>A0AAP2E0C2</accession>
<dbReference type="Proteomes" id="UP001319080">
    <property type="component" value="Unassembled WGS sequence"/>
</dbReference>
<organism evidence="1 2">
    <name type="scientific">Dawidia cretensis</name>
    <dbReference type="NCBI Taxonomy" id="2782350"/>
    <lineage>
        <taxon>Bacteria</taxon>
        <taxon>Pseudomonadati</taxon>
        <taxon>Bacteroidota</taxon>
        <taxon>Cytophagia</taxon>
        <taxon>Cytophagales</taxon>
        <taxon>Chryseotaleaceae</taxon>
        <taxon>Dawidia</taxon>
    </lineage>
</organism>
<proteinExistence type="predicted"/>
<dbReference type="RefSeq" id="WP_254086329.1">
    <property type="nucleotide sequence ID" value="NZ_JAHESE010000026.1"/>
</dbReference>
<keyword evidence="2" id="KW-1185">Reference proteome</keyword>